<sequence length="271" mass="30621">MPSVREPLDPRISMWHFLAFFMRFMREKAGLSLTQCGEIMGAARSTVSNLEAGRRRPQDDQMRLLDKHFGTGLLFQLILWFARMAHDPDWARQCMEYEKTSTAIKTYHGKAIPRPFQTEGYIRALVEAGPYKDVEAEVAERMAGQSLILERSDQPTLWMLVDENVLGCPVGGPEIMKAQLQHLLIMSSQQNVVMRIVPNSEGAHYGFDGPFQVICQADRDVAYAGAQNGGRLIEGPSEVRDFSTMFERIGAKALPEDASRALIERYLEQHS</sequence>
<dbReference type="CDD" id="cd00093">
    <property type="entry name" value="HTH_XRE"/>
    <property type="match status" value="1"/>
</dbReference>
<dbReference type="PROSITE" id="PS50943">
    <property type="entry name" value="HTH_CROC1"/>
    <property type="match status" value="1"/>
</dbReference>
<accession>A0ABP8C388</accession>
<proteinExistence type="predicted"/>
<dbReference type="InterPro" id="IPR010982">
    <property type="entry name" value="Lambda_DNA-bd_dom_sf"/>
</dbReference>
<dbReference type="Pfam" id="PF13560">
    <property type="entry name" value="HTH_31"/>
    <property type="match status" value="1"/>
</dbReference>
<dbReference type="Pfam" id="PF19054">
    <property type="entry name" value="DUF5753"/>
    <property type="match status" value="1"/>
</dbReference>
<keyword evidence="3" id="KW-1185">Reference proteome</keyword>
<evidence type="ECO:0000313" key="2">
    <source>
        <dbReference type="EMBL" id="GAA4232760.1"/>
    </source>
</evidence>
<dbReference type="InterPro" id="IPR001387">
    <property type="entry name" value="Cro/C1-type_HTH"/>
</dbReference>
<name>A0ABP8C388_9ACTN</name>
<evidence type="ECO:0000259" key="1">
    <source>
        <dbReference type="PROSITE" id="PS50943"/>
    </source>
</evidence>
<comment type="caution">
    <text evidence="2">The sequence shown here is derived from an EMBL/GenBank/DDBJ whole genome shotgun (WGS) entry which is preliminary data.</text>
</comment>
<gene>
    <name evidence="2" type="ORF">GCM10022254_33570</name>
</gene>
<dbReference type="SUPFAM" id="SSF47413">
    <property type="entry name" value="lambda repressor-like DNA-binding domains"/>
    <property type="match status" value="1"/>
</dbReference>
<dbReference type="Proteomes" id="UP001501710">
    <property type="component" value="Unassembled WGS sequence"/>
</dbReference>
<feature type="domain" description="HTH cro/C1-type" evidence="1">
    <location>
        <begin position="22"/>
        <end position="78"/>
    </location>
</feature>
<protein>
    <submittedName>
        <fullName evidence="2">Helix-turn-helix transcriptional regulator</fullName>
    </submittedName>
</protein>
<organism evidence="2 3">
    <name type="scientific">Actinomadura meridiana</name>
    <dbReference type="NCBI Taxonomy" id="559626"/>
    <lineage>
        <taxon>Bacteria</taxon>
        <taxon>Bacillati</taxon>
        <taxon>Actinomycetota</taxon>
        <taxon>Actinomycetes</taxon>
        <taxon>Streptosporangiales</taxon>
        <taxon>Thermomonosporaceae</taxon>
        <taxon>Actinomadura</taxon>
    </lineage>
</organism>
<dbReference type="EMBL" id="BAABAS010000006">
    <property type="protein sequence ID" value="GAA4232760.1"/>
    <property type="molecule type" value="Genomic_DNA"/>
</dbReference>
<dbReference type="RefSeq" id="WP_344897223.1">
    <property type="nucleotide sequence ID" value="NZ_BAABAS010000006.1"/>
</dbReference>
<dbReference type="Gene3D" id="1.10.260.40">
    <property type="entry name" value="lambda repressor-like DNA-binding domains"/>
    <property type="match status" value="1"/>
</dbReference>
<reference evidence="3" key="1">
    <citation type="journal article" date="2019" name="Int. J. Syst. Evol. Microbiol.">
        <title>The Global Catalogue of Microorganisms (GCM) 10K type strain sequencing project: providing services to taxonomists for standard genome sequencing and annotation.</title>
        <authorList>
            <consortium name="The Broad Institute Genomics Platform"/>
            <consortium name="The Broad Institute Genome Sequencing Center for Infectious Disease"/>
            <person name="Wu L."/>
            <person name="Ma J."/>
        </authorList>
    </citation>
    <scope>NUCLEOTIDE SEQUENCE [LARGE SCALE GENOMIC DNA]</scope>
    <source>
        <strain evidence="3">JCM 17440</strain>
    </source>
</reference>
<dbReference type="InterPro" id="IPR043917">
    <property type="entry name" value="DUF5753"/>
</dbReference>
<dbReference type="SMART" id="SM00530">
    <property type="entry name" value="HTH_XRE"/>
    <property type="match status" value="1"/>
</dbReference>
<evidence type="ECO:0000313" key="3">
    <source>
        <dbReference type="Proteomes" id="UP001501710"/>
    </source>
</evidence>